<feature type="compositionally biased region" description="Pro residues" evidence="1">
    <location>
        <begin position="152"/>
        <end position="161"/>
    </location>
</feature>
<feature type="region of interest" description="Disordered" evidence="1">
    <location>
        <begin position="1"/>
        <end position="20"/>
    </location>
</feature>
<name>A0A9N8H4C0_9STRA</name>
<feature type="compositionally biased region" description="Acidic residues" evidence="1">
    <location>
        <begin position="631"/>
        <end position="640"/>
    </location>
</feature>
<evidence type="ECO:0000313" key="3">
    <source>
        <dbReference type="EMBL" id="CAB9501488.1"/>
    </source>
</evidence>
<evidence type="ECO:0000313" key="4">
    <source>
        <dbReference type="Proteomes" id="UP001153069"/>
    </source>
</evidence>
<evidence type="ECO:0000259" key="2">
    <source>
        <dbReference type="Pfam" id="PF20710"/>
    </source>
</evidence>
<feature type="compositionally biased region" description="Polar residues" evidence="1">
    <location>
        <begin position="166"/>
        <end position="186"/>
    </location>
</feature>
<sequence>MVDSVESTNLGDYPLKDIPHPHPHDVLCGRGGGSNNWIGNSHWRMLVAANKQLYVTLPKRQKMLLSRSIVHAVRSQNPPGRFLQKDSKSDRWYDIGDQRAQEKTSQALREGAPELRTKLKDDKPPARSTSKSSVTGVPLDSRSDDGAKSPAPSEPDAPSNPPSRAASGTVNAPQLAQQTSTTSSVGQVLPPPSGPVTATASGPSLPPQAPSSMPPSSMPPPAMRPPLPTPPAAQQQDSNQTRNHQQQQNGQPSPQQQQQQQRQAQQQHQQQQQQQFQQQQQQFPQGMPGMMPMMQNGMAHMMQPGQQMMNGTPVYFAAGPNMSPMPMYPTMMMNQQGMMVPVMSMVPPSAMMQNQQGGNNNNNQNNNNSSGDQHHQKSKANGSNNHDNNKSKQNQFQQFDQKLDGLALPPDGLEAGGLSFGSVGSIMMTENEMSKLQQGGGYGNGMGFNNAVGHGNNNNNNIMSAQRQHQQFLQHQYLQQQQQFMEQYQQQQQQLAQHGHMPSNFGKMSDDDMAKFAPPPEGGLEPQGLSFGSVSLMSIGDAKLEATGVSFGSAMSFNMTPNMVDGGLDGIGMSFGSMTLGTTNEEPYDPQQNQHNIMPPPPSGPKAAQSTDTLPTLFQQNRSSVNLLDCSDTESDDEEQSAQRSQHKNLEWEKMKSFVQSGVPEPVPLPTQNFPSSFAIPNMRFQRDVSQMSQLSAGEPGENNDANLHSLMAAAMPPPPPKKQDDDGEWQNAELLMLKTQQSGTNNSRYGGQR</sequence>
<comment type="caution">
    <text evidence="3">The sequence shown here is derived from an EMBL/GenBank/DDBJ whole genome shotgun (WGS) entry which is preliminary data.</text>
</comment>
<reference evidence="3" key="1">
    <citation type="submission" date="2020-06" db="EMBL/GenBank/DDBJ databases">
        <authorList>
            <consortium name="Plant Systems Biology data submission"/>
        </authorList>
    </citation>
    <scope>NUCLEOTIDE SEQUENCE</scope>
    <source>
        <strain evidence="3">D6</strain>
    </source>
</reference>
<organism evidence="3 4">
    <name type="scientific">Seminavis robusta</name>
    <dbReference type="NCBI Taxonomy" id="568900"/>
    <lineage>
        <taxon>Eukaryota</taxon>
        <taxon>Sar</taxon>
        <taxon>Stramenopiles</taxon>
        <taxon>Ochrophyta</taxon>
        <taxon>Bacillariophyta</taxon>
        <taxon>Bacillariophyceae</taxon>
        <taxon>Bacillariophycidae</taxon>
        <taxon>Naviculales</taxon>
        <taxon>Naviculaceae</taxon>
        <taxon>Seminavis</taxon>
    </lineage>
</organism>
<feature type="region of interest" description="Disordered" evidence="1">
    <location>
        <begin position="690"/>
        <end position="754"/>
    </location>
</feature>
<feature type="compositionally biased region" description="Polar residues" evidence="1">
    <location>
        <begin position="739"/>
        <end position="754"/>
    </location>
</feature>
<feature type="region of interest" description="Disordered" evidence="1">
    <location>
        <begin position="581"/>
        <end position="611"/>
    </location>
</feature>
<feature type="domain" description="DUF6824" evidence="2">
    <location>
        <begin position="25"/>
        <end position="110"/>
    </location>
</feature>
<feature type="region of interest" description="Disordered" evidence="1">
    <location>
        <begin position="99"/>
        <end position="295"/>
    </location>
</feature>
<feature type="compositionally biased region" description="Pro residues" evidence="1">
    <location>
        <begin position="204"/>
        <end position="231"/>
    </location>
</feature>
<feature type="region of interest" description="Disordered" evidence="1">
    <location>
        <begin position="349"/>
        <end position="391"/>
    </location>
</feature>
<dbReference type="Pfam" id="PF20710">
    <property type="entry name" value="DUF6824"/>
    <property type="match status" value="1"/>
</dbReference>
<dbReference type="InterPro" id="IPR049227">
    <property type="entry name" value="DUF6824"/>
</dbReference>
<feature type="compositionally biased region" description="Low complexity" evidence="1">
    <location>
        <begin position="349"/>
        <end position="368"/>
    </location>
</feature>
<feature type="compositionally biased region" description="Polar residues" evidence="1">
    <location>
        <begin position="1"/>
        <end position="10"/>
    </location>
</feature>
<feature type="compositionally biased region" description="Low complexity" evidence="1">
    <location>
        <begin position="232"/>
        <end position="295"/>
    </location>
</feature>
<dbReference type="AlphaFoldDB" id="A0A9N8H4C0"/>
<accession>A0A9N8H4C0</accession>
<dbReference type="Proteomes" id="UP001153069">
    <property type="component" value="Unassembled WGS sequence"/>
</dbReference>
<protein>
    <recommendedName>
        <fullName evidence="2">DUF6824 domain-containing protein</fullName>
    </recommendedName>
</protein>
<proteinExistence type="predicted"/>
<keyword evidence="4" id="KW-1185">Reference proteome</keyword>
<evidence type="ECO:0000256" key="1">
    <source>
        <dbReference type="SAM" id="MobiDB-lite"/>
    </source>
</evidence>
<feature type="compositionally biased region" description="Basic and acidic residues" evidence="1">
    <location>
        <begin position="111"/>
        <end position="125"/>
    </location>
</feature>
<dbReference type="EMBL" id="CAICTM010000109">
    <property type="protein sequence ID" value="CAB9501488.1"/>
    <property type="molecule type" value="Genomic_DNA"/>
</dbReference>
<dbReference type="OrthoDB" id="202925at2759"/>
<feature type="compositionally biased region" description="Polar residues" evidence="1">
    <location>
        <begin position="581"/>
        <end position="596"/>
    </location>
</feature>
<feature type="region of interest" description="Disordered" evidence="1">
    <location>
        <begin position="629"/>
        <end position="651"/>
    </location>
</feature>
<gene>
    <name evidence="3" type="ORF">SEMRO_110_G054860.1</name>
</gene>